<name>A0A9W9HTT7_9EURO</name>
<evidence type="ECO:0000313" key="2">
    <source>
        <dbReference type="Proteomes" id="UP001146351"/>
    </source>
</evidence>
<evidence type="ECO:0000313" key="1">
    <source>
        <dbReference type="EMBL" id="KAJ5156234.1"/>
    </source>
</evidence>
<proteinExistence type="predicted"/>
<dbReference type="AlphaFoldDB" id="A0A9W9HTT7"/>
<organism evidence="1 2">
    <name type="scientific">Penicillium capsulatum</name>
    <dbReference type="NCBI Taxonomy" id="69766"/>
    <lineage>
        <taxon>Eukaryota</taxon>
        <taxon>Fungi</taxon>
        <taxon>Dikarya</taxon>
        <taxon>Ascomycota</taxon>
        <taxon>Pezizomycotina</taxon>
        <taxon>Eurotiomycetes</taxon>
        <taxon>Eurotiomycetidae</taxon>
        <taxon>Eurotiales</taxon>
        <taxon>Aspergillaceae</taxon>
        <taxon>Penicillium</taxon>
    </lineage>
</organism>
<sequence length="173" mass="19218">MTIFGAEDFQVRAVSRCIEWDRSAGAEAVADPFFTRAETDVAVVFVSRGAVHMRQHLRVVHWHDHADWNIHGVAVTPLAFLEPDVDDRRAKRRIALDQVSLLEGTADAERARASRAMTVFMVSGWKECACVECETSEAWGIQVMVMCSMRGGCSYTDDEDVSISEPCIGSAHE</sequence>
<dbReference type="EMBL" id="JAPQKO010000006">
    <property type="protein sequence ID" value="KAJ5156234.1"/>
    <property type="molecule type" value="Genomic_DNA"/>
</dbReference>
<comment type="caution">
    <text evidence="1">The sequence shown here is derived from an EMBL/GenBank/DDBJ whole genome shotgun (WGS) entry which is preliminary data.</text>
</comment>
<accession>A0A9W9HTT7</accession>
<gene>
    <name evidence="1" type="ORF">N7492_009037</name>
</gene>
<protein>
    <submittedName>
        <fullName evidence="1">Uncharacterized protein</fullName>
    </submittedName>
</protein>
<reference evidence="1" key="2">
    <citation type="journal article" date="2023" name="IMA Fungus">
        <title>Comparative genomic study of the Penicillium genus elucidates a diverse pangenome and 15 lateral gene transfer events.</title>
        <authorList>
            <person name="Petersen C."/>
            <person name="Sorensen T."/>
            <person name="Nielsen M.R."/>
            <person name="Sondergaard T.E."/>
            <person name="Sorensen J.L."/>
            <person name="Fitzpatrick D.A."/>
            <person name="Frisvad J.C."/>
            <person name="Nielsen K.L."/>
        </authorList>
    </citation>
    <scope>NUCLEOTIDE SEQUENCE</scope>
    <source>
        <strain evidence="1">IBT 21917</strain>
    </source>
</reference>
<reference evidence="1" key="1">
    <citation type="submission" date="2022-11" db="EMBL/GenBank/DDBJ databases">
        <authorList>
            <person name="Petersen C."/>
        </authorList>
    </citation>
    <scope>NUCLEOTIDE SEQUENCE</scope>
    <source>
        <strain evidence="1">IBT 21917</strain>
    </source>
</reference>
<dbReference type="Proteomes" id="UP001146351">
    <property type="component" value="Unassembled WGS sequence"/>
</dbReference>
<keyword evidence="2" id="KW-1185">Reference proteome</keyword>